<keyword evidence="1" id="KW-1133">Transmembrane helix</keyword>
<feature type="transmembrane region" description="Helical" evidence="1">
    <location>
        <begin position="315"/>
        <end position="334"/>
    </location>
</feature>
<evidence type="ECO:0000313" key="2">
    <source>
        <dbReference type="EMBL" id="AMP97876.1"/>
    </source>
</evidence>
<dbReference type="Proteomes" id="UP000071561">
    <property type="component" value="Chromosome"/>
</dbReference>
<feature type="transmembrane region" description="Helical" evidence="1">
    <location>
        <begin position="275"/>
        <end position="295"/>
    </location>
</feature>
<dbReference type="RefSeq" id="WP_068397123.1">
    <property type="nucleotide sequence ID" value="NZ_CP014504.1"/>
</dbReference>
<keyword evidence="3" id="KW-1185">Reference proteome</keyword>
<dbReference type="AlphaFoldDB" id="A0A127V974"/>
<dbReference type="KEGG" id="pcm:AY601_0937"/>
<reference evidence="2 3" key="1">
    <citation type="submission" date="2016-03" db="EMBL/GenBank/DDBJ databases">
        <title>Complete genome sequence of Pedobacter cryoconitis PAMC 27485.</title>
        <authorList>
            <person name="Lee J."/>
            <person name="Kim O.-S."/>
        </authorList>
    </citation>
    <scope>NUCLEOTIDE SEQUENCE [LARGE SCALE GENOMIC DNA]</scope>
    <source>
        <strain evidence="2 3">PAMC 27485</strain>
    </source>
</reference>
<evidence type="ECO:0000256" key="1">
    <source>
        <dbReference type="SAM" id="Phobius"/>
    </source>
</evidence>
<dbReference type="OrthoDB" id="1412104at2"/>
<keyword evidence="1" id="KW-0472">Membrane</keyword>
<dbReference type="PATRIC" id="fig|188932.3.peg.965"/>
<dbReference type="EMBL" id="CP014504">
    <property type="protein sequence ID" value="AMP97876.1"/>
    <property type="molecule type" value="Genomic_DNA"/>
</dbReference>
<evidence type="ECO:0000313" key="3">
    <source>
        <dbReference type="Proteomes" id="UP000071561"/>
    </source>
</evidence>
<organism evidence="2 3">
    <name type="scientific">Pedobacter cryoconitis</name>
    <dbReference type="NCBI Taxonomy" id="188932"/>
    <lineage>
        <taxon>Bacteria</taxon>
        <taxon>Pseudomonadati</taxon>
        <taxon>Bacteroidota</taxon>
        <taxon>Sphingobacteriia</taxon>
        <taxon>Sphingobacteriales</taxon>
        <taxon>Sphingobacteriaceae</taxon>
        <taxon>Pedobacter</taxon>
    </lineage>
</organism>
<proteinExistence type="predicted"/>
<protein>
    <submittedName>
        <fullName evidence="2">Uncharacterized protein</fullName>
    </submittedName>
</protein>
<name>A0A127V974_9SPHI</name>
<accession>A0A127V974</accession>
<sequence>MENNFFLYSETENKVQIERFHICTWEFKTIESFVEFGCEINKESLAGNDNLKLNLSISWLKKECKVKDLYLQLYDTANSRFIFNDSVLATTSLDGGANRAGIIHNFEEREDLCILPVVLQFEPTNKLSIEIDLKSYNKQDNKPNVYFRFYIMPKGHYLSTRKLGINKSTIIYDTKINERRNIPIEQNAEFLNKKLCNIKSCFSFNILPNRFDMMFSDTSLKNVRTLEHSSFHQYLGKLIDIPKDELMVVFNKKDNLTAFTFFSIYTDERIGPAQFIYAILVNIICGILLFIPSYRKSFHPEMKFINVWGNLPVEIYTAIFLVCFTLVCFLWPTLKFYTKSLVQHVFYKN</sequence>
<keyword evidence="1" id="KW-0812">Transmembrane</keyword>
<gene>
    <name evidence="2" type="ORF">AY601_0937</name>
</gene>